<protein>
    <submittedName>
        <fullName evidence="3">Uncharacterized protein</fullName>
    </submittedName>
</protein>
<sequence length="192" mass="21304">MPESYELLGRNKKRIKTPISLSSFLYSLQPPAIPQLHIMRFTTYTLLALLTLTSVFALPATDKAPPKKTNKPPTKTKNNGSPHPRATNAPRADEYPGLARVIKPAGMTMAEFKDAFEDLCPRFYGDQQEGDYPRWVRTSFQAENLDSVKRYDPNDVATVNCVYQPSQAKILTNIGIDVAEALGGDGIYTILA</sequence>
<keyword evidence="4" id="KW-1185">Reference proteome</keyword>
<reference evidence="3 4" key="1">
    <citation type="submission" date="2017-05" db="EMBL/GenBank/DDBJ databases">
        <title>The Genome Sequence of Tsuchiyaea wingfieldii DSM 27421.</title>
        <authorList>
            <person name="Cuomo C."/>
            <person name="Passer A."/>
            <person name="Billmyre B."/>
            <person name="Heitman J."/>
        </authorList>
    </citation>
    <scope>NUCLEOTIDE SEQUENCE [LARGE SCALE GENOMIC DNA]</scope>
    <source>
        <strain evidence="3 4">DSM 27421</strain>
    </source>
</reference>
<feature type="transmembrane region" description="Helical" evidence="2">
    <location>
        <begin position="41"/>
        <end position="61"/>
    </location>
</feature>
<dbReference type="Proteomes" id="UP000322245">
    <property type="component" value="Unassembled WGS sequence"/>
</dbReference>
<evidence type="ECO:0000313" key="3">
    <source>
        <dbReference type="EMBL" id="TYJ53811.1"/>
    </source>
</evidence>
<feature type="region of interest" description="Disordered" evidence="1">
    <location>
        <begin position="61"/>
        <end position="94"/>
    </location>
</feature>
<dbReference type="EMBL" id="NIDF01000077">
    <property type="protein sequence ID" value="TYJ53811.1"/>
    <property type="molecule type" value="Genomic_DNA"/>
</dbReference>
<evidence type="ECO:0000313" key="4">
    <source>
        <dbReference type="Proteomes" id="UP000322245"/>
    </source>
</evidence>
<comment type="caution">
    <text evidence="3">The sequence shown here is derived from an EMBL/GenBank/DDBJ whole genome shotgun (WGS) entry which is preliminary data.</text>
</comment>
<keyword evidence="2" id="KW-0472">Membrane</keyword>
<evidence type="ECO:0000256" key="1">
    <source>
        <dbReference type="SAM" id="MobiDB-lite"/>
    </source>
</evidence>
<keyword evidence="2" id="KW-0812">Transmembrane</keyword>
<evidence type="ECO:0000256" key="2">
    <source>
        <dbReference type="SAM" id="Phobius"/>
    </source>
</evidence>
<accession>A0A5D3AUC2</accession>
<name>A0A5D3AUC2_9TREE</name>
<organism evidence="3 4">
    <name type="scientific">Cryptococcus floricola</name>
    <dbReference type="NCBI Taxonomy" id="2591691"/>
    <lineage>
        <taxon>Eukaryota</taxon>
        <taxon>Fungi</taxon>
        <taxon>Dikarya</taxon>
        <taxon>Basidiomycota</taxon>
        <taxon>Agaricomycotina</taxon>
        <taxon>Tremellomycetes</taxon>
        <taxon>Tremellales</taxon>
        <taxon>Cryptococcaceae</taxon>
        <taxon>Cryptococcus</taxon>
    </lineage>
</organism>
<gene>
    <name evidence="3" type="ORF">B9479_005572</name>
</gene>
<dbReference type="AlphaFoldDB" id="A0A5D3AUC2"/>
<keyword evidence="2" id="KW-1133">Transmembrane helix</keyword>
<proteinExistence type="predicted"/>